<keyword evidence="12" id="KW-1185">Reference proteome</keyword>
<dbReference type="InterPro" id="IPR015943">
    <property type="entry name" value="WD40/YVTN_repeat-like_dom_sf"/>
</dbReference>
<evidence type="ECO:0000256" key="5">
    <source>
        <dbReference type="ARBA" id="ARBA00022763"/>
    </source>
</evidence>
<dbReference type="PROSITE" id="PS50294">
    <property type="entry name" value="WD_REPEATS_REGION"/>
    <property type="match status" value="1"/>
</dbReference>
<reference evidence="13" key="1">
    <citation type="submission" date="2016-06" db="UniProtKB">
        <authorList>
            <consortium name="WormBaseParasite"/>
        </authorList>
    </citation>
    <scope>IDENTIFICATION</scope>
</reference>
<feature type="repeat" description="WD" evidence="9">
    <location>
        <begin position="35"/>
        <end position="76"/>
    </location>
</feature>
<dbReference type="Pfam" id="PF24105">
    <property type="entry name" value="Beta-prop_CAF1B_HIR1"/>
    <property type="match status" value="1"/>
</dbReference>
<keyword evidence="3 9" id="KW-0853">WD repeat</keyword>
<evidence type="ECO:0000313" key="12">
    <source>
        <dbReference type="Proteomes" id="UP000271098"/>
    </source>
</evidence>
<dbReference type="Gene3D" id="2.130.10.10">
    <property type="entry name" value="YVTN repeat-like/Quinoprotein amine dehydrogenase"/>
    <property type="match status" value="1"/>
</dbReference>
<keyword evidence="6" id="KW-0156">Chromatin regulator</keyword>
<comment type="subcellular location">
    <subcellularLocation>
        <location evidence="1">Nucleus</location>
    </subcellularLocation>
</comment>
<evidence type="ECO:0000256" key="1">
    <source>
        <dbReference type="ARBA" id="ARBA00004123"/>
    </source>
</evidence>
<keyword evidence="7" id="KW-0234">DNA repair</keyword>
<dbReference type="OrthoDB" id="71227at2759"/>
<gene>
    <name evidence="11" type="ORF">GPUH_LOCUS16298</name>
</gene>
<dbReference type="GO" id="GO:0006334">
    <property type="term" value="P:nucleosome assembly"/>
    <property type="evidence" value="ECO:0007669"/>
    <property type="project" value="TreeGrafter"/>
</dbReference>
<evidence type="ECO:0000256" key="2">
    <source>
        <dbReference type="ARBA" id="ARBA00007306"/>
    </source>
</evidence>
<dbReference type="EMBL" id="UYRT01083557">
    <property type="protein sequence ID" value="VDN27612.1"/>
    <property type="molecule type" value="Genomic_DNA"/>
</dbReference>
<proteinExistence type="inferred from homology"/>
<keyword evidence="8" id="KW-0539">Nucleus</keyword>
<dbReference type="Proteomes" id="UP000271098">
    <property type="component" value="Unassembled WGS sequence"/>
</dbReference>
<evidence type="ECO:0000256" key="9">
    <source>
        <dbReference type="PROSITE-ProRule" id="PRU00221"/>
    </source>
</evidence>
<dbReference type="PANTHER" id="PTHR15271:SF4">
    <property type="entry name" value="CHROMATIN ASSEMBLY FACTOR 1 SUBUNIT B"/>
    <property type="match status" value="1"/>
</dbReference>
<feature type="repeat" description="WD" evidence="9">
    <location>
        <begin position="96"/>
        <end position="137"/>
    </location>
</feature>
<reference evidence="11 12" key="2">
    <citation type="submission" date="2018-11" db="EMBL/GenBank/DDBJ databases">
        <authorList>
            <consortium name="Pathogen Informatics"/>
        </authorList>
    </citation>
    <scope>NUCLEOTIDE SEQUENCE [LARGE SCALE GENOMIC DNA]</scope>
</reference>
<dbReference type="GO" id="GO:0033186">
    <property type="term" value="C:CAF-1 complex"/>
    <property type="evidence" value="ECO:0007669"/>
    <property type="project" value="TreeGrafter"/>
</dbReference>
<evidence type="ECO:0000256" key="3">
    <source>
        <dbReference type="ARBA" id="ARBA00022574"/>
    </source>
</evidence>
<dbReference type="PANTHER" id="PTHR15271">
    <property type="entry name" value="CHROMATIN ASSEMBLY FACTOR 1 SUBUNIT B"/>
    <property type="match status" value="1"/>
</dbReference>
<dbReference type="SUPFAM" id="SSF50978">
    <property type="entry name" value="WD40 repeat-like"/>
    <property type="match status" value="1"/>
</dbReference>
<sequence>MTTSLRHEIRLWKADFRMLETGVEDLGISFIANLDGSHRSAVNVARFSPDGELIASGDCDGCLVIWKISETKKPSPAPADKTLPSDLENWQRFKTPERHNSDICSLCWSPDSIRFATASKDESIAAYDAHTGSRLWHISPYRHFPNGIAWDPRGEFIITLSTDSRFDIVSADTGQHLRGLNTLKIPSFSVLDVPVHAGIYKLFHDDQLLTYSRIPEFSPDGELLLAPSTFVFQDSVQKKINSRQIEKIPFLTLQLRFSTVMATEPFACKLLLEKQFSFDCHFFRLGHNFVFQVDFFMPVQQIFMEHTSSYAQIFIRVVLWRLFHPRSLHFAWRFVRFTLNFEIRIPLLGGEDLVDEQKLFSVFFFSLLPTSCFCKS</sequence>
<dbReference type="PROSITE" id="PS50082">
    <property type="entry name" value="WD_REPEATS_2"/>
    <property type="match status" value="2"/>
</dbReference>
<dbReference type="SMART" id="SM00320">
    <property type="entry name" value="WD40"/>
    <property type="match status" value="3"/>
</dbReference>
<dbReference type="GO" id="GO:0006335">
    <property type="term" value="P:DNA replication-dependent chromatin assembly"/>
    <property type="evidence" value="ECO:0007669"/>
    <property type="project" value="InterPro"/>
</dbReference>
<protein>
    <submittedName>
        <fullName evidence="13">WD_REPEATS_REGION domain-containing protein</fullName>
    </submittedName>
</protein>
<evidence type="ECO:0000256" key="7">
    <source>
        <dbReference type="ARBA" id="ARBA00023204"/>
    </source>
</evidence>
<evidence type="ECO:0000256" key="4">
    <source>
        <dbReference type="ARBA" id="ARBA00022737"/>
    </source>
</evidence>
<comment type="similarity">
    <text evidence="2">Belongs to the WD repeat HIR1 family.</text>
</comment>
<accession>A0A183E5Q9</accession>
<keyword evidence="4" id="KW-0677">Repeat</keyword>
<dbReference type="InterPro" id="IPR055410">
    <property type="entry name" value="Beta-prop_CAF1B_HIR1"/>
</dbReference>
<dbReference type="WBParaSite" id="GPUH_0001632201-mRNA-1">
    <property type="protein sequence ID" value="GPUH_0001632201-mRNA-1"/>
    <property type="gene ID" value="GPUH_0001632201"/>
</dbReference>
<dbReference type="InterPro" id="IPR045145">
    <property type="entry name" value="PTHR15271"/>
</dbReference>
<organism evidence="13">
    <name type="scientific">Gongylonema pulchrum</name>
    <dbReference type="NCBI Taxonomy" id="637853"/>
    <lineage>
        <taxon>Eukaryota</taxon>
        <taxon>Metazoa</taxon>
        <taxon>Ecdysozoa</taxon>
        <taxon>Nematoda</taxon>
        <taxon>Chromadorea</taxon>
        <taxon>Rhabditida</taxon>
        <taxon>Spirurina</taxon>
        <taxon>Spiruromorpha</taxon>
        <taxon>Spiruroidea</taxon>
        <taxon>Gongylonematidae</taxon>
        <taxon>Gongylonema</taxon>
    </lineage>
</organism>
<dbReference type="InterPro" id="IPR036322">
    <property type="entry name" value="WD40_repeat_dom_sf"/>
</dbReference>
<evidence type="ECO:0000313" key="13">
    <source>
        <dbReference type="WBParaSite" id="GPUH_0001632201-mRNA-1"/>
    </source>
</evidence>
<name>A0A183E5Q9_9BILA</name>
<evidence type="ECO:0000256" key="6">
    <source>
        <dbReference type="ARBA" id="ARBA00022853"/>
    </source>
</evidence>
<evidence type="ECO:0000259" key="10">
    <source>
        <dbReference type="Pfam" id="PF24105"/>
    </source>
</evidence>
<dbReference type="AlphaFoldDB" id="A0A183E5Q9"/>
<dbReference type="GO" id="GO:0005634">
    <property type="term" value="C:nucleus"/>
    <property type="evidence" value="ECO:0007669"/>
    <property type="project" value="UniProtKB-SubCell"/>
</dbReference>
<keyword evidence="5" id="KW-0227">DNA damage</keyword>
<evidence type="ECO:0000313" key="11">
    <source>
        <dbReference type="EMBL" id="VDN27612.1"/>
    </source>
</evidence>
<dbReference type="InterPro" id="IPR001680">
    <property type="entry name" value="WD40_rpt"/>
</dbReference>
<feature type="domain" description="CAF1B/HIR1 beta-propeller" evidence="10">
    <location>
        <begin position="9"/>
        <end position="255"/>
    </location>
</feature>
<evidence type="ECO:0000256" key="8">
    <source>
        <dbReference type="ARBA" id="ARBA00023242"/>
    </source>
</evidence>
<dbReference type="GO" id="GO:0006281">
    <property type="term" value="P:DNA repair"/>
    <property type="evidence" value="ECO:0007669"/>
    <property type="project" value="UniProtKB-KW"/>
</dbReference>